<feature type="non-terminal residue" evidence="1">
    <location>
        <position position="76"/>
    </location>
</feature>
<dbReference type="AlphaFoldDB" id="A0AAD8ER09"/>
<proteinExistence type="predicted"/>
<dbReference type="EMBL" id="JASPKZ010000459">
    <property type="protein sequence ID" value="KAJ9600010.1"/>
    <property type="molecule type" value="Genomic_DNA"/>
</dbReference>
<reference evidence="1" key="1">
    <citation type="journal article" date="2023" name="IScience">
        <title>Live-bearing cockroach genome reveals convergent evolutionary mechanisms linked to viviparity in insects and beyond.</title>
        <authorList>
            <person name="Fouks B."/>
            <person name="Harrison M.C."/>
            <person name="Mikhailova A.A."/>
            <person name="Marchal E."/>
            <person name="English S."/>
            <person name="Carruthers M."/>
            <person name="Jennings E.C."/>
            <person name="Chiamaka E.L."/>
            <person name="Frigard R.A."/>
            <person name="Pippel M."/>
            <person name="Attardo G.M."/>
            <person name="Benoit J.B."/>
            <person name="Bornberg-Bauer E."/>
            <person name="Tobe S.S."/>
        </authorList>
    </citation>
    <scope>NUCLEOTIDE SEQUENCE</scope>
    <source>
        <strain evidence="1">Stay&amp;Tobe</strain>
    </source>
</reference>
<evidence type="ECO:0000313" key="1">
    <source>
        <dbReference type="EMBL" id="KAJ9600010.1"/>
    </source>
</evidence>
<accession>A0AAD8ER09</accession>
<name>A0AAD8ER09_DIPPU</name>
<sequence>FRDNSFANWFNLFSIYQKSFLKMKSISYFLKPSGISNFLISPLLRNPIHKEYVLNRKLSSGIFHNTIQIWEGVFQK</sequence>
<evidence type="ECO:0000313" key="2">
    <source>
        <dbReference type="Proteomes" id="UP001233999"/>
    </source>
</evidence>
<reference evidence="1" key="2">
    <citation type="submission" date="2023-05" db="EMBL/GenBank/DDBJ databases">
        <authorList>
            <person name="Fouks B."/>
        </authorList>
    </citation>
    <scope>NUCLEOTIDE SEQUENCE</scope>
    <source>
        <strain evidence="1">Stay&amp;Tobe</strain>
        <tissue evidence="1">Testes</tissue>
    </source>
</reference>
<dbReference type="Proteomes" id="UP001233999">
    <property type="component" value="Unassembled WGS sequence"/>
</dbReference>
<comment type="caution">
    <text evidence="1">The sequence shown here is derived from an EMBL/GenBank/DDBJ whole genome shotgun (WGS) entry which is preliminary data.</text>
</comment>
<keyword evidence="2" id="KW-1185">Reference proteome</keyword>
<protein>
    <recommendedName>
        <fullName evidence="3">Maturase K</fullName>
    </recommendedName>
</protein>
<gene>
    <name evidence="1" type="ORF">L9F63_009694</name>
</gene>
<evidence type="ECO:0008006" key="3">
    <source>
        <dbReference type="Google" id="ProtNLM"/>
    </source>
</evidence>
<feature type="non-terminal residue" evidence="1">
    <location>
        <position position="1"/>
    </location>
</feature>
<organism evidence="1 2">
    <name type="scientific">Diploptera punctata</name>
    <name type="common">Pacific beetle cockroach</name>
    <dbReference type="NCBI Taxonomy" id="6984"/>
    <lineage>
        <taxon>Eukaryota</taxon>
        <taxon>Metazoa</taxon>
        <taxon>Ecdysozoa</taxon>
        <taxon>Arthropoda</taxon>
        <taxon>Hexapoda</taxon>
        <taxon>Insecta</taxon>
        <taxon>Pterygota</taxon>
        <taxon>Neoptera</taxon>
        <taxon>Polyneoptera</taxon>
        <taxon>Dictyoptera</taxon>
        <taxon>Blattodea</taxon>
        <taxon>Blaberoidea</taxon>
        <taxon>Blaberidae</taxon>
        <taxon>Diplopterinae</taxon>
        <taxon>Diploptera</taxon>
    </lineage>
</organism>